<protein>
    <recommendedName>
        <fullName evidence="4">WXG100 family type VII secretion target</fullName>
    </recommendedName>
</protein>
<reference evidence="2" key="1">
    <citation type="journal article" date="2014" name="Int. J. Syst. Evol. Microbiol.">
        <title>Complete genome of a new Firmicutes species belonging to the dominant human colonic microbiota ('Ruminococcus bicirculans') reveals two chromosomes and a selective capacity to utilize plant glucans.</title>
        <authorList>
            <consortium name="NISC Comparative Sequencing Program"/>
            <person name="Wegmann U."/>
            <person name="Louis P."/>
            <person name="Goesmann A."/>
            <person name="Henrissat B."/>
            <person name="Duncan S.H."/>
            <person name="Flint H.J."/>
        </authorList>
    </citation>
    <scope>NUCLEOTIDE SEQUENCE</scope>
    <source>
        <strain evidence="2">CGMCC 1.10698</strain>
    </source>
</reference>
<evidence type="ECO:0000313" key="1">
    <source>
        <dbReference type="EMBL" id="MFC4264707.1"/>
    </source>
</evidence>
<dbReference type="EMBL" id="JBHSCQ010000022">
    <property type="protein sequence ID" value="MFC4266744.1"/>
    <property type="molecule type" value="Genomic_DNA"/>
</dbReference>
<gene>
    <name evidence="1" type="ORF">ACFOW9_03730</name>
    <name evidence="2" type="ORF">ACFOW9_14135</name>
</gene>
<accession>A0ABV8R5W3</accession>
<proteinExistence type="predicted"/>
<evidence type="ECO:0008006" key="4">
    <source>
        <dbReference type="Google" id="ProtNLM"/>
    </source>
</evidence>
<name>A0ABV8R5W3_9MICC</name>
<dbReference type="Gene3D" id="1.10.287.1060">
    <property type="entry name" value="ESAT-6-like"/>
    <property type="match status" value="1"/>
</dbReference>
<evidence type="ECO:0000313" key="3">
    <source>
        <dbReference type="Proteomes" id="UP001595773"/>
    </source>
</evidence>
<keyword evidence="3" id="KW-1185">Reference proteome</keyword>
<comment type="caution">
    <text evidence="2">The sequence shown here is derived from an EMBL/GenBank/DDBJ whole genome shotgun (WGS) entry which is preliminary data.</text>
</comment>
<dbReference type="Proteomes" id="UP001595773">
    <property type="component" value="Unassembled WGS sequence"/>
</dbReference>
<dbReference type="EMBL" id="JBHSCQ010000005">
    <property type="protein sequence ID" value="MFC4264707.1"/>
    <property type="molecule type" value="Genomic_DNA"/>
</dbReference>
<reference evidence="3" key="2">
    <citation type="journal article" date="2019" name="Int. J. Syst. Evol. Microbiol.">
        <title>The Global Catalogue of Microorganisms (GCM) 10K type strain sequencing project: providing services to taxonomists for standard genome sequencing and annotation.</title>
        <authorList>
            <consortium name="The Broad Institute Genomics Platform"/>
            <consortium name="The Broad Institute Genome Sequencing Center for Infectious Disease"/>
            <person name="Wu L."/>
            <person name="Ma J."/>
        </authorList>
    </citation>
    <scope>NUCLEOTIDE SEQUENCE [LARGE SCALE GENOMIC DNA]</scope>
    <source>
        <strain evidence="3">CGMCC 1.10698</strain>
    </source>
</reference>
<sequence length="88" mass="9472">MAGLIGNDPQDMADLASKIAHAVDQIHTITSTLDSKANSVQWQGPDASRFKTSDWPSYKSSLTRVAADLETVKATVLKQKQQQEAASA</sequence>
<evidence type="ECO:0000313" key="2">
    <source>
        <dbReference type="EMBL" id="MFC4266744.1"/>
    </source>
</evidence>
<organism evidence="2 3">
    <name type="scientific">Arthrobacter cryoconiti</name>
    <dbReference type="NCBI Taxonomy" id="748907"/>
    <lineage>
        <taxon>Bacteria</taxon>
        <taxon>Bacillati</taxon>
        <taxon>Actinomycetota</taxon>
        <taxon>Actinomycetes</taxon>
        <taxon>Micrococcales</taxon>
        <taxon>Micrococcaceae</taxon>
        <taxon>Arthrobacter</taxon>
    </lineage>
</organism>
<reference evidence="2" key="3">
    <citation type="submission" date="2024-09" db="EMBL/GenBank/DDBJ databases">
        <authorList>
            <person name="Sun Q."/>
            <person name="Mori K."/>
        </authorList>
    </citation>
    <scope>NUCLEOTIDE SEQUENCE</scope>
    <source>
        <strain evidence="2">CGMCC 1.10698</strain>
    </source>
</reference>
<dbReference type="RefSeq" id="WP_230066020.1">
    <property type="nucleotide sequence ID" value="NZ_BAABLL010000010.1"/>
</dbReference>